<dbReference type="AlphaFoldDB" id="A0A9Q3FWQ6"/>
<accession>A0A9Q3FWQ6</accession>
<evidence type="ECO:0000313" key="1">
    <source>
        <dbReference type="EMBL" id="MBW0546584.1"/>
    </source>
</evidence>
<protein>
    <submittedName>
        <fullName evidence="1">Uncharacterized protein</fullName>
    </submittedName>
</protein>
<dbReference type="EMBL" id="AVOT02051585">
    <property type="protein sequence ID" value="MBW0546584.1"/>
    <property type="molecule type" value="Genomic_DNA"/>
</dbReference>
<proteinExistence type="predicted"/>
<keyword evidence="2" id="KW-1185">Reference proteome</keyword>
<gene>
    <name evidence="1" type="ORF">O181_086299</name>
</gene>
<organism evidence="1 2">
    <name type="scientific">Austropuccinia psidii MF-1</name>
    <dbReference type="NCBI Taxonomy" id="1389203"/>
    <lineage>
        <taxon>Eukaryota</taxon>
        <taxon>Fungi</taxon>
        <taxon>Dikarya</taxon>
        <taxon>Basidiomycota</taxon>
        <taxon>Pucciniomycotina</taxon>
        <taxon>Pucciniomycetes</taxon>
        <taxon>Pucciniales</taxon>
        <taxon>Sphaerophragmiaceae</taxon>
        <taxon>Austropuccinia</taxon>
    </lineage>
</organism>
<reference evidence="1" key="1">
    <citation type="submission" date="2021-03" db="EMBL/GenBank/DDBJ databases">
        <title>Draft genome sequence of rust myrtle Austropuccinia psidii MF-1, a brazilian biotype.</title>
        <authorList>
            <person name="Quecine M.C."/>
            <person name="Pachon D.M.R."/>
            <person name="Bonatelli M.L."/>
            <person name="Correr F.H."/>
            <person name="Franceschini L.M."/>
            <person name="Leite T.F."/>
            <person name="Margarido G.R.A."/>
            <person name="Almeida C.A."/>
            <person name="Ferrarezi J.A."/>
            <person name="Labate C.A."/>
        </authorList>
    </citation>
    <scope>NUCLEOTIDE SEQUENCE</scope>
    <source>
        <strain evidence="1">MF-1</strain>
    </source>
</reference>
<sequence>MSCTLCAKKGIPCICSCTSTDACDAFQPAQKNACSLCNHSNHTARGDLAQDGLMRTPSFLTMMKEFPSQNELCNYNLADGNASRQLAPFLQVLICPPPSDAHFTPQPEQRDYLDNEGWKWQEDI</sequence>
<evidence type="ECO:0000313" key="2">
    <source>
        <dbReference type="Proteomes" id="UP000765509"/>
    </source>
</evidence>
<comment type="caution">
    <text evidence="1">The sequence shown here is derived from an EMBL/GenBank/DDBJ whole genome shotgun (WGS) entry which is preliminary data.</text>
</comment>
<dbReference type="Proteomes" id="UP000765509">
    <property type="component" value="Unassembled WGS sequence"/>
</dbReference>
<name>A0A9Q3FWQ6_9BASI</name>